<dbReference type="InterPro" id="IPR037094">
    <property type="entry name" value="Glyco_hydro_38_cen_sf"/>
</dbReference>
<dbReference type="SUPFAM" id="SSF88713">
    <property type="entry name" value="Glycoside hydrolase/deacetylase"/>
    <property type="match status" value="1"/>
</dbReference>
<keyword evidence="1" id="KW-0472">Membrane</keyword>
<dbReference type="Proteomes" id="UP000654075">
    <property type="component" value="Unassembled WGS sequence"/>
</dbReference>
<dbReference type="PANTHER" id="PTHR11607:SF3">
    <property type="entry name" value="LYSOSOMAL ALPHA-MANNOSIDASE"/>
    <property type="match status" value="1"/>
</dbReference>
<dbReference type="EMBL" id="CAJNNV010025572">
    <property type="protein sequence ID" value="CAE8615158.1"/>
    <property type="molecule type" value="Genomic_DNA"/>
</dbReference>
<dbReference type="OrthoDB" id="441398at2759"/>
<evidence type="ECO:0000256" key="1">
    <source>
        <dbReference type="SAM" id="Phobius"/>
    </source>
</evidence>
<dbReference type="PANTHER" id="PTHR11607">
    <property type="entry name" value="ALPHA-MANNOSIDASE"/>
    <property type="match status" value="1"/>
</dbReference>
<reference evidence="3" key="1">
    <citation type="submission" date="2021-02" db="EMBL/GenBank/DDBJ databases">
        <authorList>
            <person name="Dougan E. K."/>
            <person name="Rhodes N."/>
            <person name="Thang M."/>
            <person name="Chan C."/>
        </authorList>
    </citation>
    <scope>NUCLEOTIDE SEQUENCE</scope>
</reference>
<sequence length="411" mass="45835">MIDQTSLGHKFLFQEFGVSPKIGWQIDPFGHSATQAALLSAEAGFVGLFFGRIDFQDLAIRVNESKAEFVWRASPSLGPSAQVFTGLTGSYQGNYGPPSGFNWDIFSSDEPIQDNPALENYNVKSRIDDFVTQALWQAEHTRGENIMMTMGSDFQYQAANNWFSNLDKLIHYVNLDGRINAFYSTPETYVAAKAGSENVSWPLKTDDFFPYADGPHQFWTGYFISRPNLKAGFRPNSHFYNSVIIKLHQITYTYQLYKLIKLETSVIYNCLFVVVSICIFYSTRTLPGHGARCQWLLSGQASKNTLIQRTNNMAKDNKPTTTQPINSNVVSGVFGCLWSCCFWWFGYFGCLLWLFLVCFAALSGGQADQLFEWPVCKPRAGAFGRGHGLNSATAATTTITTLATIATTATA</sequence>
<feature type="domain" description="Glycoside hydrolase family 38 N-terminal" evidence="2">
    <location>
        <begin position="1"/>
        <end position="212"/>
    </location>
</feature>
<evidence type="ECO:0000313" key="3">
    <source>
        <dbReference type="EMBL" id="CAE8615158.1"/>
    </source>
</evidence>
<protein>
    <recommendedName>
        <fullName evidence="2">Glycoside hydrolase family 38 N-terminal domain-containing protein</fullName>
    </recommendedName>
</protein>
<dbReference type="InterPro" id="IPR011330">
    <property type="entry name" value="Glyco_hydro/deAcase_b/a-brl"/>
</dbReference>
<gene>
    <name evidence="3" type="ORF">PGLA1383_LOCUS32873</name>
</gene>
<dbReference type="GO" id="GO:0006013">
    <property type="term" value="P:mannose metabolic process"/>
    <property type="evidence" value="ECO:0007669"/>
    <property type="project" value="InterPro"/>
</dbReference>
<dbReference type="GO" id="GO:0004559">
    <property type="term" value="F:alpha-mannosidase activity"/>
    <property type="evidence" value="ECO:0007669"/>
    <property type="project" value="InterPro"/>
</dbReference>
<dbReference type="Gene3D" id="3.20.110.10">
    <property type="entry name" value="Glycoside hydrolase 38, N terminal domain"/>
    <property type="match status" value="1"/>
</dbReference>
<accession>A0A813FL79</accession>
<dbReference type="InterPro" id="IPR027291">
    <property type="entry name" value="Glyco_hydro_38_N_sf"/>
</dbReference>
<keyword evidence="1" id="KW-0812">Transmembrane</keyword>
<name>A0A813FL79_POLGL</name>
<proteinExistence type="predicted"/>
<evidence type="ECO:0000259" key="2">
    <source>
        <dbReference type="Pfam" id="PF01074"/>
    </source>
</evidence>
<keyword evidence="1" id="KW-1133">Transmembrane helix</keyword>
<organism evidence="3 4">
    <name type="scientific">Polarella glacialis</name>
    <name type="common">Dinoflagellate</name>
    <dbReference type="NCBI Taxonomy" id="89957"/>
    <lineage>
        <taxon>Eukaryota</taxon>
        <taxon>Sar</taxon>
        <taxon>Alveolata</taxon>
        <taxon>Dinophyceae</taxon>
        <taxon>Suessiales</taxon>
        <taxon>Suessiaceae</taxon>
        <taxon>Polarella</taxon>
    </lineage>
</organism>
<keyword evidence="4" id="KW-1185">Reference proteome</keyword>
<evidence type="ECO:0000313" key="4">
    <source>
        <dbReference type="Proteomes" id="UP000654075"/>
    </source>
</evidence>
<dbReference type="InterPro" id="IPR000602">
    <property type="entry name" value="Glyco_hydro_38_N"/>
</dbReference>
<comment type="caution">
    <text evidence="3">The sequence shown here is derived from an EMBL/GenBank/DDBJ whole genome shotgun (WGS) entry which is preliminary data.</text>
</comment>
<dbReference type="InterPro" id="IPR050843">
    <property type="entry name" value="Glycosyl_Hydrlase_38"/>
</dbReference>
<dbReference type="Pfam" id="PF01074">
    <property type="entry name" value="Glyco_hydro_38N"/>
    <property type="match status" value="1"/>
</dbReference>
<feature type="transmembrane region" description="Helical" evidence="1">
    <location>
        <begin position="342"/>
        <end position="362"/>
    </location>
</feature>
<dbReference type="AlphaFoldDB" id="A0A813FL79"/>
<dbReference type="Gene3D" id="1.20.1270.50">
    <property type="entry name" value="Glycoside hydrolase family 38, central domain"/>
    <property type="match status" value="1"/>
</dbReference>
<dbReference type="FunFam" id="1.20.1270.50:FF:000002">
    <property type="entry name" value="Alpha-mannosidase"/>
    <property type="match status" value="1"/>
</dbReference>